<proteinExistence type="predicted"/>
<protein>
    <submittedName>
        <fullName evidence="3">Uncharacterized protein</fullName>
    </submittedName>
</protein>
<gene>
    <name evidence="3" type="ORF">ACHAXA_003647</name>
</gene>
<keyword evidence="4" id="KW-1185">Reference proteome</keyword>
<dbReference type="EMBL" id="JALLPB020000023">
    <property type="protein sequence ID" value="KAL3826323.1"/>
    <property type="molecule type" value="Genomic_DNA"/>
</dbReference>
<feature type="chain" id="PRO_5044746381" evidence="2">
    <location>
        <begin position="21"/>
        <end position="160"/>
    </location>
</feature>
<dbReference type="Proteomes" id="UP001530377">
    <property type="component" value="Unassembled WGS sequence"/>
</dbReference>
<organism evidence="3 4">
    <name type="scientific">Cyclostephanos tholiformis</name>
    <dbReference type="NCBI Taxonomy" id="382380"/>
    <lineage>
        <taxon>Eukaryota</taxon>
        <taxon>Sar</taxon>
        <taxon>Stramenopiles</taxon>
        <taxon>Ochrophyta</taxon>
        <taxon>Bacillariophyta</taxon>
        <taxon>Coscinodiscophyceae</taxon>
        <taxon>Thalassiosirophycidae</taxon>
        <taxon>Stephanodiscales</taxon>
        <taxon>Stephanodiscaceae</taxon>
        <taxon>Cyclostephanos</taxon>
    </lineage>
</organism>
<feature type="compositionally biased region" description="Polar residues" evidence="1">
    <location>
        <begin position="35"/>
        <end position="52"/>
    </location>
</feature>
<reference evidence="3 4" key="1">
    <citation type="submission" date="2024-10" db="EMBL/GenBank/DDBJ databases">
        <title>Updated reference genomes for cyclostephanoid diatoms.</title>
        <authorList>
            <person name="Roberts W.R."/>
            <person name="Alverson A.J."/>
        </authorList>
    </citation>
    <scope>NUCLEOTIDE SEQUENCE [LARGE SCALE GENOMIC DNA]</scope>
    <source>
        <strain evidence="3 4">AJA228-03</strain>
    </source>
</reference>
<accession>A0ABD3SPT3</accession>
<name>A0ABD3SPT3_9STRA</name>
<dbReference type="AlphaFoldDB" id="A0ABD3SPT3"/>
<evidence type="ECO:0000313" key="3">
    <source>
        <dbReference type="EMBL" id="KAL3826323.1"/>
    </source>
</evidence>
<evidence type="ECO:0000256" key="1">
    <source>
        <dbReference type="SAM" id="MobiDB-lite"/>
    </source>
</evidence>
<keyword evidence="2" id="KW-0732">Signal</keyword>
<comment type="caution">
    <text evidence="3">The sequence shown here is derived from an EMBL/GenBank/DDBJ whole genome shotgun (WGS) entry which is preliminary data.</text>
</comment>
<feature type="signal peptide" evidence="2">
    <location>
        <begin position="1"/>
        <end position="20"/>
    </location>
</feature>
<evidence type="ECO:0000256" key="2">
    <source>
        <dbReference type="SAM" id="SignalP"/>
    </source>
</evidence>
<feature type="region of interest" description="Disordered" evidence="1">
    <location>
        <begin position="24"/>
        <end position="63"/>
    </location>
</feature>
<evidence type="ECO:0000313" key="4">
    <source>
        <dbReference type="Proteomes" id="UP001530377"/>
    </source>
</evidence>
<sequence>MKSFFVNLVVAACALHEGEAFRTVPRTAGPGHRTSLPSASIGSSNPRSNDTASKPRRVPTVSEQREMETIRGELVQKYIALGHSEEYATREVSYFLEDAERSKQYVEMRRIAMARGNDLGIEDFVQFIAAFFVGMLGNWVLSSWHAIQASNTSGNFNWLS</sequence>